<sequence>MPANGGSVVPAQYPSWSRTTDGTRNGFRAASHLLSTTCRNSNPSFITKRLSEEKFGDKSQSSARSLPCEHSLESRPSPRRPPAFPLVLGTFEYGYTYGSSSYRHDQATFLGTPRLHTRYQPDYPIYRHVNRSLQETRRRQFSPFMPFQRYTDKSSKEQHYDGRSYNCKEKHRTREFPVNHDWDDAETHKRLAHSVYSAGALIIWKEDGYCGFLCDKNTLYGNLHFYADCDTIIEEDDKPLEGLCAERLKRGQRVEIEAEFSEPDLADPDVHHLVHVDKILKIGGEASLERVCQEVLVPLTKKKSSSYFKALCETGDLVYIHPSIFLSQTLLEFMKQHAIRCRPQYVEDALSVLCSNRCIRGEVAVAPSHAIIKPYNSNELVYYSLISAPLEFKSPLKVGGQVRYTACLDLPNSTYKWRCLGVARISRVDLGEEVKEESTSIGNIPTSKPALTGGEIFKPANEVSENICDEVKTDTVKAEENMNEILIKIDSNDEKREKPRICSLLHMLRTPPETFDTVPVCLNETPRKVFSYGDEAPCHFTIRDELERSQYANFSALYKSMEDFLLRHARRRYKHKRRHFNDGISKGGINESENKGKSANNPARISAISNDLEPSVGRFNFVGVGDDISQMVAAQKQREQLTSKAPKVPQRSGKGWWYRRTTPRIYPTVVVAEFIKNRDKEKDCNENINVHKLTKTIIICNAGEFEDEDEFSISSKKDLQANHTLFETKDKEPNIMTLLQNDQIMGNFFGPLLKNLKK</sequence>
<evidence type="ECO:0000256" key="1">
    <source>
        <dbReference type="SAM" id="MobiDB-lite"/>
    </source>
</evidence>
<feature type="region of interest" description="Disordered" evidence="1">
    <location>
        <begin position="50"/>
        <end position="81"/>
    </location>
</feature>
<evidence type="ECO:0000313" key="2">
    <source>
        <dbReference type="EMBL" id="CAJ0603907.1"/>
    </source>
</evidence>
<feature type="compositionally biased region" description="Polar residues" evidence="1">
    <location>
        <begin position="14"/>
        <end position="23"/>
    </location>
</feature>
<comment type="caution">
    <text evidence="2">The sequence shown here is derived from an EMBL/GenBank/DDBJ whole genome shotgun (WGS) entry which is preliminary data.</text>
</comment>
<reference evidence="2" key="1">
    <citation type="submission" date="2023-07" db="EMBL/GenBank/DDBJ databases">
        <authorList>
            <consortium name="CYATHOMIX"/>
        </authorList>
    </citation>
    <scope>NUCLEOTIDE SEQUENCE</scope>
    <source>
        <strain evidence="2">N/A</strain>
    </source>
</reference>
<dbReference type="EMBL" id="CATQJL010000305">
    <property type="protein sequence ID" value="CAJ0603907.1"/>
    <property type="molecule type" value="Genomic_DNA"/>
</dbReference>
<protein>
    <submittedName>
        <fullName evidence="2">Uncharacterized protein</fullName>
    </submittedName>
</protein>
<name>A0AA36MBV7_CYLNA</name>
<feature type="region of interest" description="Disordered" evidence="1">
    <location>
        <begin position="580"/>
        <end position="600"/>
    </location>
</feature>
<accession>A0AA36MBV7</accession>
<gene>
    <name evidence="2" type="ORF">CYNAS_LOCUS15890</name>
</gene>
<organism evidence="2 3">
    <name type="scientific">Cylicocyclus nassatus</name>
    <name type="common">Nematode worm</name>
    <dbReference type="NCBI Taxonomy" id="53992"/>
    <lineage>
        <taxon>Eukaryota</taxon>
        <taxon>Metazoa</taxon>
        <taxon>Ecdysozoa</taxon>
        <taxon>Nematoda</taxon>
        <taxon>Chromadorea</taxon>
        <taxon>Rhabditida</taxon>
        <taxon>Rhabditina</taxon>
        <taxon>Rhabditomorpha</taxon>
        <taxon>Strongyloidea</taxon>
        <taxon>Strongylidae</taxon>
        <taxon>Cylicocyclus</taxon>
    </lineage>
</organism>
<evidence type="ECO:0000313" key="3">
    <source>
        <dbReference type="Proteomes" id="UP001176961"/>
    </source>
</evidence>
<dbReference type="AlphaFoldDB" id="A0AA36MBV7"/>
<proteinExistence type="predicted"/>
<feature type="region of interest" description="Disordered" evidence="1">
    <location>
        <begin position="1"/>
        <end position="24"/>
    </location>
</feature>
<keyword evidence="3" id="KW-1185">Reference proteome</keyword>
<dbReference type="Proteomes" id="UP001176961">
    <property type="component" value="Unassembled WGS sequence"/>
</dbReference>